<feature type="region of interest" description="Disordered" evidence="3">
    <location>
        <begin position="182"/>
        <end position="229"/>
    </location>
</feature>
<feature type="coiled-coil region" evidence="2">
    <location>
        <begin position="108"/>
        <end position="149"/>
    </location>
</feature>
<feature type="compositionally biased region" description="Polar residues" evidence="3">
    <location>
        <begin position="192"/>
        <end position="203"/>
    </location>
</feature>
<dbReference type="PANTHER" id="PTHR31088">
    <property type="entry name" value="MEMBRANE-ASSOCIATED PROTEIN VIPP1, CHLOROPLASTIC"/>
    <property type="match status" value="1"/>
</dbReference>
<dbReference type="OrthoDB" id="9779630at2"/>
<protein>
    <submittedName>
        <fullName evidence="4">Phage shock protein A (PspA) family protein</fullName>
    </submittedName>
</protein>
<evidence type="ECO:0000313" key="4">
    <source>
        <dbReference type="EMBL" id="SDG34767.1"/>
    </source>
</evidence>
<dbReference type="PANTHER" id="PTHR31088:SF6">
    <property type="entry name" value="PHAGE SHOCK PROTEIN A"/>
    <property type="match status" value="1"/>
</dbReference>
<comment type="similarity">
    <text evidence="1">Belongs to the PspA/Vipp/IM30 family.</text>
</comment>
<evidence type="ECO:0000256" key="2">
    <source>
        <dbReference type="SAM" id="Coils"/>
    </source>
</evidence>
<sequence length="229" mass="25492">MSLFDRIANLTKATLHEALNKLEDPVLMTGQYLRNLEEEIHSAEKMLKEQQMTASIQQRKSEDAAQLAKQSELRAIASLENGDDNAARHAAAAKIQYEEQSQQYAAEATAARDRVLELELRIKSANEEYERLKEKRNELAARARKVNDNSKMKSSHISYGFETGSAAKGFERMEEKILEWEAGQQLAGESFGNGTPGSTSGASESAAVNAELQRMKEQLNSRSNQDNNA</sequence>
<dbReference type="Proteomes" id="UP000198972">
    <property type="component" value="Unassembled WGS sequence"/>
</dbReference>
<accession>A0A1G7THD4</accession>
<dbReference type="STRING" id="670482.SAMN04488542_13716"/>
<dbReference type="AlphaFoldDB" id="A0A1G7THD4"/>
<name>A0A1G7THD4_9BACL</name>
<gene>
    <name evidence="4" type="ORF">SAMN04488542_13716</name>
</gene>
<dbReference type="RefSeq" id="WP_091235644.1">
    <property type="nucleotide sequence ID" value="NZ_FNBG01000037.1"/>
</dbReference>
<evidence type="ECO:0000313" key="5">
    <source>
        <dbReference type="Proteomes" id="UP000198972"/>
    </source>
</evidence>
<keyword evidence="2" id="KW-0175">Coiled coil</keyword>
<organism evidence="4 5">
    <name type="scientific">Fontibacillus panacisegetis</name>
    <dbReference type="NCBI Taxonomy" id="670482"/>
    <lineage>
        <taxon>Bacteria</taxon>
        <taxon>Bacillati</taxon>
        <taxon>Bacillota</taxon>
        <taxon>Bacilli</taxon>
        <taxon>Bacillales</taxon>
        <taxon>Paenibacillaceae</taxon>
        <taxon>Fontibacillus</taxon>
    </lineage>
</organism>
<evidence type="ECO:0000256" key="3">
    <source>
        <dbReference type="SAM" id="MobiDB-lite"/>
    </source>
</evidence>
<proteinExistence type="inferred from homology"/>
<feature type="compositionally biased region" description="Polar residues" evidence="3">
    <location>
        <begin position="220"/>
        <end position="229"/>
    </location>
</feature>
<evidence type="ECO:0000256" key="1">
    <source>
        <dbReference type="ARBA" id="ARBA00043985"/>
    </source>
</evidence>
<dbReference type="InterPro" id="IPR007157">
    <property type="entry name" value="PspA_VIPP1"/>
</dbReference>
<reference evidence="4 5" key="1">
    <citation type="submission" date="2016-10" db="EMBL/GenBank/DDBJ databases">
        <authorList>
            <person name="de Groot N.N."/>
        </authorList>
    </citation>
    <scope>NUCLEOTIDE SEQUENCE [LARGE SCALE GENOMIC DNA]</scope>
    <source>
        <strain evidence="4 5">DSM 28129</strain>
    </source>
</reference>
<dbReference type="EMBL" id="FNBG01000037">
    <property type="protein sequence ID" value="SDG34767.1"/>
    <property type="molecule type" value="Genomic_DNA"/>
</dbReference>
<dbReference type="Pfam" id="PF04012">
    <property type="entry name" value="PspA_IM30"/>
    <property type="match status" value="1"/>
</dbReference>
<keyword evidence="5" id="KW-1185">Reference proteome</keyword>